<organism evidence="2 3">
    <name type="scientific">Aetokthonos hydrillicola Thurmond2011</name>
    <dbReference type="NCBI Taxonomy" id="2712845"/>
    <lineage>
        <taxon>Bacteria</taxon>
        <taxon>Bacillati</taxon>
        <taxon>Cyanobacteriota</taxon>
        <taxon>Cyanophyceae</taxon>
        <taxon>Nostocales</taxon>
        <taxon>Hapalosiphonaceae</taxon>
        <taxon>Aetokthonos</taxon>
    </lineage>
</organism>
<dbReference type="Proteomes" id="UP000667802">
    <property type="component" value="Unassembled WGS sequence"/>
</dbReference>
<feature type="domain" description="Iminophenyl-pyruvate dimer synthase" evidence="1">
    <location>
        <begin position="57"/>
        <end position="287"/>
    </location>
</feature>
<evidence type="ECO:0000259" key="1">
    <source>
        <dbReference type="Pfam" id="PF12902"/>
    </source>
</evidence>
<protein>
    <submittedName>
        <fullName evidence="2">Ferritin-like protein</fullName>
    </submittedName>
</protein>
<dbReference type="Gene3D" id="1.20.1260.10">
    <property type="match status" value="1"/>
</dbReference>
<comment type="caution">
    <text evidence="2">The sequence shown here is derived from an EMBL/GenBank/DDBJ whole genome shotgun (WGS) entry which is preliminary data.</text>
</comment>
<dbReference type="RefSeq" id="WP_208341362.1">
    <property type="nucleotide sequence ID" value="NZ_CAWQFN010000872.1"/>
</dbReference>
<proteinExistence type="predicted"/>
<evidence type="ECO:0000313" key="2">
    <source>
        <dbReference type="EMBL" id="MDR9894007.1"/>
    </source>
</evidence>
<dbReference type="AlphaFoldDB" id="A0AAP5I2Q4"/>
<name>A0AAP5I2Q4_9CYAN</name>
<evidence type="ECO:0000313" key="3">
    <source>
        <dbReference type="Proteomes" id="UP000667802"/>
    </source>
</evidence>
<dbReference type="InterPro" id="IPR026820">
    <property type="entry name" value="VioB/RebD_dom"/>
</dbReference>
<sequence length="472" mass="52977">MNRSKVSELLWVKPEAKFRFEERGVTVADPLSQLINEVGIPTLRNAQTPLEEAVFLLQIAAEVEHALLVQYLYAVYSLDVTVAGDQLRTIIKIAEQEMGHLLTVQNLLLFIRHGLHFDRGDLKPDNELDPFPFVLEPLTKSSLAKYVAAEMPIIDDTNPLKAEVDKIAEEAKVAAMGQAVHRVGLIYAKIYWLFQESDTPEGAWLLNHDGFPSGFHLSSEDFESATVLSSIQADELEWRASSAESLHIDPVTSRQEALTAIDTIARQGEGLTDQNNSHFQKFLTIYRQLANSSSPFSLEVPTYPNTLEQPQTNPDLEKGRITNPTSRLWAKLFNSRYHILLLAIAQSLSLDKSTEPTNNLRKELIGWAFEEMNNTVKSIAKKLTKLPRKIPSQTDVFAGAPFELPEEVLPVKKLDQWQLQKTLLAESNQLIDKLKQQSDLDPIGRGLLAQIKQLNDRRTATIEAQIQASSTP</sequence>
<dbReference type="EMBL" id="JAALHA020000001">
    <property type="protein sequence ID" value="MDR9894007.1"/>
    <property type="molecule type" value="Genomic_DNA"/>
</dbReference>
<dbReference type="InterPro" id="IPR012347">
    <property type="entry name" value="Ferritin-like"/>
</dbReference>
<accession>A0AAP5I2Q4</accession>
<dbReference type="Pfam" id="PF12902">
    <property type="entry name" value="Ferritin-like"/>
    <property type="match status" value="1"/>
</dbReference>
<keyword evidence="3" id="KW-1185">Reference proteome</keyword>
<reference evidence="3" key="1">
    <citation type="journal article" date="2021" name="Science">
        <title>Hunting the eagle killer: A cyanobacterial neurotoxin causes vacuolar myelinopathy.</title>
        <authorList>
            <person name="Breinlinger S."/>
            <person name="Phillips T.J."/>
            <person name="Haram B.N."/>
            <person name="Mares J."/>
            <person name="Martinez Yerena J.A."/>
            <person name="Hrouzek P."/>
            <person name="Sobotka R."/>
            <person name="Henderson W.M."/>
            <person name="Schmieder P."/>
            <person name="Williams S.M."/>
            <person name="Lauderdale J.D."/>
            <person name="Wilde H.D."/>
            <person name="Gerrin W."/>
            <person name="Kust A."/>
            <person name="Washington J.W."/>
            <person name="Wagner C."/>
            <person name="Geier B."/>
            <person name="Liebeke M."/>
            <person name="Enke H."/>
            <person name="Niedermeyer T.H.J."/>
            <person name="Wilde S.B."/>
        </authorList>
    </citation>
    <scope>NUCLEOTIDE SEQUENCE [LARGE SCALE GENOMIC DNA]</scope>
    <source>
        <strain evidence="3">Thurmond2011</strain>
    </source>
</reference>
<gene>
    <name evidence="2" type="ORF">G7B40_005400</name>
</gene>